<dbReference type="Proteomes" id="UP000033400">
    <property type="component" value="Unassembled WGS sequence"/>
</dbReference>
<dbReference type="GO" id="GO:0110001">
    <property type="term" value="C:toxin-antitoxin complex"/>
    <property type="evidence" value="ECO:0007669"/>
    <property type="project" value="InterPro"/>
</dbReference>
<protein>
    <recommendedName>
        <fullName evidence="3">mRNA interferase toxin HigB</fullName>
    </recommendedName>
</protein>
<dbReference type="GO" id="GO:0004519">
    <property type="term" value="F:endonuclease activity"/>
    <property type="evidence" value="ECO:0007669"/>
    <property type="project" value="InterPro"/>
</dbReference>
<proteinExistence type="predicted"/>
<dbReference type="InterPro" id="IPR018669">
    <property type="entry name" value="Toxin_HigB"/>
</dbReference>
<evidence type="ECO:0000313" key="1">
    <source>
        <dbReference type="EMBL" id="KJZ65615.1"/>
    </source>
</evidence>
<gene>
    <name evidence="1" type="ORF">VD17_11870</name>
</gene>
<sequence length="98" mass="11516">MHVITEKRIREAKTKWPKAASALDHWYQVAKGSKPPDFAAMRALFPAIDKVGEFHVFDIGGNKLRLIAVVRYRSQKLYIKHVLDHREYDRGKWKEERA</sequence>
<name>A0A0F4VAT6_PSEFL</name>
<comment type="caution">
    <text evidence="1">The sequence shown here is derived from an EMBL/GenBank/DDBJ whole genome shotgun (WGS) entry which is preliminary data.</text>
</comment>
<dbReference type="OrthoDB" id="9799912at2"/>
<accession>A0A0F4VAT6</accession>
<dbReference type="RefSeq" id="WP_046053987.1">
    <property type="nucleotide sequence ID" value="NZ_LACH01000018.1"/>
</dbReference>
<reference evidence="1 2" key="1">
    <citation type="submission" date="2015-03" db="EMBL/GenBank/DDBJ databases">
        <title>Comparative genomics of Pseudomonas insights into diversity of traits involved in vanlence and defense.</title>
        <authorList>
            <person name="Qin Y."/>
        </authorList>
    </citation>
    <scope>NUCLEOTIDE SEQUENCE [LARGE SCALE GENOMIC DNA]</scope>
    <source>
        <strain evidence="1 2">H24</strain>
    </source>
</reference>
<organism evidence="1 2">
    <name type="scientific">Pseudomonas fluorescens</name>
    <dbReference type="NCBI Taxonomy" id="294"/>
    <lineage>
        <taxon>Bacteria</taxon>
        <taxon>Pseudomonadati</taxon>
        <taxon>Pseudomonadota</taxon>
        <taxon>Gammaproteobacteria</taxon>
        <taxon>Pseudomonadales</taxon>
        <taxon>Pseudomonadaceae</taxon>
        <taxon>Pseudomonas</taxon>
    </lineage>
</organism>
<evidence type="ECO:0008006" key="3">
    <source>
        <dbReference type="Google" id="ProtNLM"/>
    </source>
</evidence>
<dbReference type="AlphaFoldDB" id="A0A0F4VAT6"/>
<evidence type="ECO:0000313" key="2">
    <source>
        <dbReference type="Proteomes" id="UP000033400"/>
    </source>
</evidence>
<dbReference type="GO" id="GO:0003723">
    <property type="term" value="F:RNA binding"/>
    <property type="evidence" value="ECO:0007669"/>
    <property type="project" value="InterPro"/>
</dbReference>
<dbReference type="Pfam" id="PF09907">
    <property type="entry name" value="HigB_toxin"/>
    <property type="match status" value="1"/>
</dbReference>
<dbReference type="PATRIC" id="fig|294.133.peg.1484"/>
<dbReference type="EMBL" id="LACH01000018">
    <property type="protein sequence ID" value="KJZ65615.1"/>
    <property type="molecule type" value="Genomic_DNA"/>
</dbReference>